<evidence type="ECO:0000313" key="1">
    <source>
        <dbReference type="EMBL" id="QNM82877.1"/>
    </source>
</evidence>
<accession>A0A7G9L2M8</accession>
<dbReference type="Proteomes" id="UP000515861">
    <property type="component" value="Chromosome"/>
</dbReference>
<keyword evidence="2" id="KW-1185">Reference proteome</keyword>
<dbReference type="SUPFAM" id="SSF54909">
    <property type="entry name" value="Dimeric alpha+beta barrel"/>
    <property type="match status" value="1"/>
</dbReference>
<dbReference type="KEGG" id="ssau:H8M03_00435"/>
<sequence length="105" mass="11841">MQDQQIVRRWTGVVRSEDAKAYVAYVRKTGLAGYVETKGNLGAQLATRDLGDGRTEIMTLSWWRSMADIAAFAGSPVDQARYYPEDDKYLVERPEKVEHFIIVGG</sequence>
<dbReference type="RefSeq" id="WP_187479832.1">
    <property type="nucleotide sequence ID" value="NZ_CP060697.1"/>
</dbReference>
<dbReference type="InterPro" id="IPR011008">
    <property type="entry name" value="Dimeric_a/b-barrel"/>
</dbReference>
<gene>
    <name evidence="1" type="ORF">H8M03_00435</name>
</gene>
<evidence type="ECO:0008006" key="3">
    <source>
        <dbReference type="Google" id="ProtNLM"/>
    </source>
</evidence>
<organism evidence="1 2">
    <name type="scientific">Sphingomonas sabuli</name>
    <dbReference type="NCBI Taxonomy" id="2764186"/>
    <lineage>
        <taxon>Bacteria</taxon>
        <taxon>Pseudomonadati</taxon>
        <taxon>Pseudomonadota</taxon>
        <taxon>Alphaproteobacteria</taxon>
        <taxon>Sphingomonadales</taxon>
        <taxon>Sphingomonadaceae</taxon>
        <taxon>Sphingomonas</taxon>
    </lineage>
</organism>
<dbReference type="AlphaFoldDB" id="A0A7G9L2M8"/>
<dbReference type="EMBL" id="CP060697">
    <property type="protein sequence ID" value="QNM82877.1"/>
    <property type="molecule type" value="Genomic_DNA"/>
</dbReference>
<evidence type="ECO:0000313" key="2">
    <source>
        <dbReference type="Proteomes" id="UP000515861"/>
    </source>
</evidence>
<protein>
    <recommendedName>
        <fullName evidence="3">Antibiotic biosynthesis monooxygenase</fullName>
    </recommendedName>
</protein>
<reference evidence="1 2" key="1">
    <citation type="submission" date="2020-08" db="EMBL/GenBank/DDBJ databases">
        <title>Sphingomonas sp. sand1-3 16S ribosomal RNA gene Genome sequencing and assembly.</title>
        <authorList>
            <person name="Kang M."/>
        </authorList>
    </citation>
    <scope>NUCLEOTIDE SEQUENCE [LARGE SCALE GENOMIC DNA]</scope>
    <source>
        <strain evidence="2">sand1-3</strain>
    </source>
</reference>
<proteinExistence type="predicted"/>
<name>A0A7G9L2M8_9SPHN</name>